<accession>A0ACC3AFA9</accession>
<organism evidence="1 2">
    <name type="scientific">Neophaeococcomyces mojaviensis</name>
    <dbReference type="NCBI Taxonomy" id="3383035"/>
    <lineage>
        <taxon>Eukaryota</taxon>
        <taxon>Fungi</taxon>
        <taxon>Dikarya</taxon>
        <taxon>Ascomycota</taxon>
        <taxon>Pezizomycotina</taxon>
        <taxon>Eurotiomycetes</taxon>
        <taxon>Chaetothyriomycetidae</taxon>
        <taxon>Chaetothyriales</taxon>
        <taxon>Chaetothyriales incertae sedis</taxon>
        <taxon>Neophaeococcomyces</taxon>
    </lineage>
</organism>
<dbReference type="Proteomes" id="UP001172386">
    <property type="component" value="Unassembled WGS sequence"/>
</dbReference>
<keyword evidence="2" id="KW-1185">Reference proteome</keyword>
<evidence type="ECO:0000313" key="2">
    <source>
        <dbReference type="Proteomes" id="UP001172386"/>
    </source>
</evidence>
<proteinExistence type="predicted"/>
<comment type="caution">
    <text evidence="1">The sequence shown here is derived from an EMBL/GenBank/DDBJ whole genome shotgun (WGS) entry which is preliminary data.</text>
</comment>
<name>A0ACC3AFA9_9EURO</name>
<gene>
    <name evidence="1" type="ORF">H2198_002050</name>
</gene>
<protein>
    <submittedName>
        <fullName evidence="1">Uncharacterized protein</fullName>
    </submittedName>
</protein>
<reference evidence="1" key="1">
    <citation type="submission" date="2022-10" db="EMBL/GenBank/DDBJ databases">
        <title>Culturing micro-colonial fungi from biological soil crusts in the Mojave desert and describing Neophaeococcomyces mojavensis, and introducing the new genera and species Taxawa tesnikishii.</title>
        <authorList>
            <person name="Kurbessoian T."/>
            <person name="Stajich J.E."/>
        </authorList>
    </citation>
    <scope>NUCLEOTIDE SEQUENCE</scope>
    <source>
        <strain evidence="1">JES_112</strain>
    </source>
</reference>
<dbReference type="EMBL" id="JAPDRQ010000024">
    <property type="protein sequence ID" value="KAJ9661307.1"/>
    <property type="molecule type" value="Genomic_DNA"/>
</dbReference>
<sequence length="86" mass="9082">MGTLKRSSLGQEASLGALYDARTDAFLAESLIHGQTPIDAVASTLLDQTKTSISSSASLKEKFEKLGMSNDLLTSFLAGMIETRGS</sequence>
<evidence type="ECO:0000313" key="1">
    <source>
        <dbReference type="EMBL" id="KAJ9661307.1"/>
    </source>
</evidence>